<feature type="region of interest" description="Disordered" evidence="1">
    <location>
        <begin position="152"/>
        <end position="172"/>
    </location>
</feature>
<dbReference type="AlphaFoldDB" id="A0A5J5K8C3"/>
<organism evidence="2 3">
    <name type="scientific">Microbispora cellulosiformans</name>
    <dbReference type="NCBI Taxonomy" id="2614688"/>
    <lineage>
        <taxon>Bacteria</taxon>
        <taxon>Bacillati</taxon>
        <taxon>Actinomycetota</taxon>
        <taxon>Actinomycetes</taxon>
        <taxon>Streptosporangiales</taxon>
        <taxon>Streptosporangiaceae</taxon>
        <taxon>Microbispora</taxon>
    </lineage>
</organism>
<evidence type="ECO:0000313" key="2">
    <source>
        <dbReference type="EMBL" id="KAA9379709.1"/>
    </source>
</evidence>
<protein>
    <submittedName>
        <fullName evidence="2">Uncharacterized protein</fullName>
    </submittedName>
</protein>
<accession>A0A5J5K8C3</accession>
<keyword evidence="3" id="KW-1185">Reference proteome</keyword>
<reference evidence="2 3" key="1">
    <citation type="submission" date="2019-09" db="EMBL/GenBank/DDBJ databases">
        <title>Screening of Novel Bioactive Compounds from Soil-Associated.</title>
        <authorList>
            <person name="Gong X."/>
        </authorList>
    </citation>
    <scope>NUCLEOTIDE SEQUENCE [LARGE SCALE GENOMIC DNA]</scope>
    <source>
        <strain evidence="2 3">Gxj-6</strain>
    </source>
</reference>
<name>A0A5J5K8C3_9ACTN</name>
<proteinExistence type="predicted"/>
<evidence type="ECO:0000256" key="1">
    <source>
        <dbReference type="SAM" id="MobiDB-lite"/>
    </source>
</evidence>
<gene>
    <name evidence="2" type="ORF">F5972_08645</name>
</gene>
<comment type="caution">
    <text evidence="2">The sequence shown here is derived from an EMBL/GenBank/DDBJ whole genome shotgun (WGS) entry which is preliminary data.</text>
</comment>
<dbReference type="Proteomes" id="UP000327011">
    <property type="component" value="Unassembled WGS sequence"/>
</dbReference>
<dbReference type="RefSeq" id="WP_150932898.1">
    <property type="nucleotide sequence ID" value="NZ_VYTZ01000003.1"/>
</dbReference>
<dbReference type="EMBL" id="VYTZ01000003">
    <property type="protein sequence ID" value="KAA9379709.1"/>
    <property type="molecule type" value="Genomic_DNA"/>
</dbReference>
<feature type="compositionally biased region" description="Gly residues" evidence="1">
    <location>
        <begin position="163"/>
        <end position="172"/>
    </location>
</feature>
<evidence type="ECO:0000313" key="3">
    <source>
        <dbReference type="Proteomes" id="UP000327011"/>
    </source>
</evidence>
<sequence length="172" mass="18410">MTGPEFHEIPPQRVLRCGVCHAPVPEQHVDGHTQWHAQLAAALDLLGDQEQAAGGTSGALTAALRRAGRPPAPVLDDDEVGFGPLSPDERGRAVQVELTGRLTDVQAALALLDAKHIHLDHRTRPVPHNESQVTVYASLDLEEWFRLAVQRAGRQPRARNGTAEGGAQAGDG</sequence>